<evidence type="ECO:0000313" key="1">
    <source>
        <dbReference type="EMBL" id="MBP1948471.1"/>
    </source>
</evidence>
<reference evidence="1 2" key="1">
    <citation type="submission" date="2021-03" db="EMBL/GenBank/DDBJ databases">
        <title>Genomic Encyclopedia of Type Strains, Phase IV (KMG-IV): sequencing the most valuable type-strain genomes for metagenomic binning, comparative biology and taxonomic classification.</title>
        <authorList>
            <person name="Goeker M."/>
        </authorList>
    </citation>
    <scope>NUCLEOTIDE SEQUENCE [LARGE SCALE GENOMIC DNA]</scope>
    <source>
        <strain evidence="1 2">DSM 21085</strain>
    </source>
</reference>
<proteinExistence type="predicted"/>
<keyword evidence="2" id="KW-1185">Reference proteome</keyword>
<protein>
    <submittedName>
        <fullName evidence="1">Uncharacterized protein</fullName>
    </submittedName>
</protein>
<gene>
    <name evidence="1" type="ORF">J2Z82_001407</name>
</gene>
<organism evidence="1 2">
    <name type="scientific">Virgibacillus litoralis</name>
    <dbReference type="NCBI Taxonomy" id="578221"/>
    <lineage>
        <taxon>Bacteria</taxon>
        <taxon>Bacillati</taxon>
        <taxon>Bacillota</taxon>
        <taxon>Bacilli</taxon>
        <taxon>Bacillales</taxon>
        <taxon>Bacillaceae</taxon>
        <taxon>Virgibacillus</taxon>
    </lineage>
</organism>
<sequence>MSDREKDLAIDSLLRAVLGFAETGEVTNDSLDYIESKFYYAYYNIT</sequence>
<name>A0ABS4HC47_9BACI</name>
<dbReference type="EMBL" id="JAGGKK010000006">
    <property type="protein sequence ID" value="MBP1948471.1"/>
    <property type="molecule type" value="Genomic_DNA"/>
</dbReference>
<dbReference type="Proteomes" id="UP001519328">
    <property type="component" value="Unassembled WGS sequence"/>
</dbReference>
<comment type="caution">
    <text evidence="1">The sequence shown here is derived from an EMBL/GenBank/DDBJ whole genome shotgun (WGS) entry which is preliminary data.</text>
</comment>
<accession>A0ABS4HC47</accession>
<evidence type="ECO:0000313" key="2">
    <source>
        <dbReference type="Proteomes" id="UP001519328"/>
    </source>
</evidence>